<dbReference type="GO" id="GO:0003677">
    <property type="term" value="F:DNA binding"/>
    <property type="evidence" value="ECO:0007669"/>
    <property type="project" value="UniProtKB-KW"/>
</dbReference>
<dbReference type="InterPro" id="IPR041607">
    <property type="entry name" value="HU-HIG"/>
</dbReference>
<dbReference type="OrthoDB" id="1122369at2"/>
<keyword evidence="1" id="KW-0238">DNA-binding</keyword>
<evidence type="ECO:0000313" key="4">
    <source>
        <dbReference type="Proteomes" id="UP000491181"/>
    </source>
</evidence>
<gene>
    <name evidence="3" type="ORF">IMSAGC001_03459</name>
</gene>
<dbReference type="AlphaFoldDB" id="A0A7J0A6J2"/>
<dbReference type="Pfam" id="PF18291">
    <property type="entry name" value="HU-HIG"/>
    <property type="match status" value="1"/>
</dbReference>
<sequence length="109" mass="12344">MAVRYVVRKRKVGFGTQKVEKYVAQNFITNNMNFKELCEEITKIGMVPSGAVKFVLDALIDTLNLNLRKGISIQLGDFGQFRPGLSSECQETEKETTVEHPIRLHKIST</sequence>
<dbReference type="SUPFAM" id="SSF47729">
    <property type="entry name" value="IHF-like DNA-binding proteins"/>
    <property type="match status" value="1"/>
</dbReference>
<reference evidence="3 4" key="1">
    <citation type="journal article" date="2020" name="Microbiome">
        <title>Single-cell genomics of uncultured bacteria reveals dietary fiber responders in the mouse gut microbiota.</title>
        <authorList>
            <person name="Chijiiwa R."/>
            <person name="Hosokawa M."/>
            <person name="Kogawa M."/>
            <person name="Nishikawa Y."/>
            <person name="Ide K."/>
            <person name="Sakanashi C."/>
            <person name="Takahashi K."/>
            <person name="Takeyama H."/>
        </authorList>
    </citation>
    <scope>NUCLEOTIDE SEQUENCE [LARGE SCALE GENOMIC DNA]</scope>
    <source>
        <strain evidence="3">IMSAGC_001</strain>
    </source>
</reference>
<evidence type="ECO:0000313" key="3">
    <source>
        <dbReference type="EMBL" id="GFH88024.1"/>
    </source>
</evidence>
<name>A0A7J0A6J2_9BACE</name>
<dbReference type="Gene3D" id="4.10.520.10">
    <property type="entry name" value="IHF-like DNA-binding proteins"/>
    <property type="match status" value="1"/>
</dbReference>
<dbReference type="RefSeq" id="WP_024988578.1">
    <property type="nucleotide sequence ID" value="NZ_BLLS01000147.1"/>
</dbReference>
<proteinExistence type="predicted"/>
<protein>
    <recommendedName>
        <fullName evidence="2">HU domain-containing protein</fullName>
    </recommendedName>
</protein>
<feature type="domain" description="HU" evidence="2">
    <location>
        <begin position="1"/>
        <end position="105"/>
    </location>
</feature>
<organism evidence="3 4">
    <name type="scientific">Bacteroides acidifaciens</name>
    <dbReference type="NCBI Taxonomy" id="85831"/>
    <lineage>
        <taxon>Bacteria</taxon>
        <taxon>Pseudomonadati</taxon>
        <taxon>Bacteroidota</taxon>
        <taxon>Bacteroidia</taxon>
        <taxon>Bacteroidales</taxon>
        <taxon>Bacteroidaceae</taxon>
        <taxon>Bacteroides</taxon>
    </lineage>
</organism>
<dbReference type="GeneID" id="93049308"/>
<dbReference type="Proteomes" id="UP000491181">
    <property type="component" value="Unassembled WGS sequence"/>
</dbReference>
<accession>A0A7J0A6J2</accession>
<evidence type="ECO:0000259" key="2">
    <source>
        <dbReference type="Pfam" id="PF18291"/>
    </source>
</evidence>
<evidence type="ECO:0000256" key="1">
    <source>
        <dbReference type="ARBA" id="ARBA00023125"/>
    </source>
</evidence>
<dbReference type="InterPro" id="IPR010992">
    <property type="entry name" value="IHF-like_DNA-bd_dom_sf"/>
</dbReference>
<dbReference type="EMBL" id="BLLS01000147">
    <property type="protein sequence ID" value="GFH88024.1"/>
    <property type="molecule type" value="Genomic_DNA"/>
</dbReference>
<comment type="caution">
    <text evidence="3">The sequence shown here is derived from an EMBL/GenBank/DDBJ whole genome shotgun (WGS) entry which is preliminary data.</text>
</comment>